<dbReference type="GO" id="GO:0006457">
    <property type="term" value="P:protein folding"/>
    <property type="evidence" value="ECO:0007669"/>
    <property type="project" value="TreeGrafter"/>
</dbReference>
<keyword evidence="4" id="KW-0143">Chaperone</keyword>
<dbReference type="EMBL" id="QQZK01000044">
    <property type="protein sequence ID" value="KAF5100688.1"/>
    <property type="molecule type" value="Genomic_DNA"/>
</dbReference>
<dbReference type="AlphaFoldDB" id="A0A0J9X7R3"/>
<keyword evidence="13" id="KW-1185">Reference proteome</keyword>
<dbReference type="Pfam" id="PF03234">
    <property type="entry name" value="CDC37_N"/>
    <property type="match status" value="1"/>
</dbReference>
<dbReference type="PANTHER" id="PTHR12800:SF4">
    <property type="entry name" value="HSP90 CO-CHAPERONE CDC37"/>
    <property type="match status" value="1"/>
</dbReference>
<comment type="caution">
    <text evidence="11">The sequence shown here is derived from an EMBL/GenBank/DDBJ whole genome shotgun (WGS) entry which is preliminary data.</text>
</comment>
<evidence type="ECO:0000313" key="13">
    <source>
        <dbReference type="Proteomes" id="UP000242525"/>
    </source>
</evidence>
<evidence type="ECO:0000259" key="9">
    <source>
        <dbReference type="SMART" id="SM01070"/>
    </source>
</evidence>
<dbReference type="InterPro" id="IPR038189">
    <property type="entry name" value="Cdc37_Hsp90-bd_sf"/>
</dbReference>
<dbReference type="Gene3D" id="1.20.58.610">
    <property type="entry name" value="Cdc37, Hsp90 binding domain"/>
    <property type="match status" value="1"/>
</dbReference>
<reference evidence="12" key="2">
    <citation type="journal article" date="2020" name="Front. Microbiol.">
        <title>Phenotypic and Genetic Characterization of the Cheese Ripening Yeast Geotrichum candidum.</title>
        <authorList>
            <person name="Perkins V."/>
            <person name="Vignola S."/>
            <person name="Lessard M.H."/>
            <person name="Plante P.L."/>
            <person name="Corbeil J."/>
            <person name="Dugat-Bony E."/>
            <person name="Frenette M."/>
            <person name="Labrie S."/>
        </authorList>
    </citation>
    <scope>NUCLEOTIDE SEQUENCE</scope>
    <source>
        <strain evidence="12">LMA-70</strain>
    </source>
</reference>
<dbReference type="OrthoDB" id="440202at2759"/>
<evidence type="ECO:0000313" key="12">
    <source>
        <dbReference type="EMBL" id="KAF5100688.1"/>
    </source>
</evidence>
<evidence type="ECO:0000259" key="10">
    <source>
        <dbReference type="SMART" id="SM01071"/>
    </source>
</evidence>
<dbReference type="GO" id="GO:0019901">
    <property type="term" value="F:protein kinase binding"/>
    <property type="evidence" value="ECO:0007669"/>
    <property type="project" value="InterPro"/>
</dbReference>
<dbReference type="SMART" id="SM01070">
    <property type="entry name" value="CDC37_M"/>
    <property type="match status" value="1"/>
</dbReference>
<gene>
    <name evidence="11" type="ORF">BN980_GECA04s06093g</name>
    <name evidence="12" type="ORF">DV451_002451</name>
</gene>
<dbReference type="Proteomes" id="UP000750522">
    <property type="component" value="Unassembled WGS sequence"/>
</dbReference>
<dbReference type="PANTHER" id="PTHR12800">
    <property type="entry name" value="CDC37-RELATED"/>
    <property type="match status" value="1"/>
</dbReference>
<dbReference type="GO" id="GO:0050821">
    <property type="term" value="P:protein stabilization"/>
    <property type="evidence" value="ECO:0007669"/>
    <property type="project" value="TreeGrafter"/>
</dbReference>
<evidence type="ECO:0000256" key="7">
    <source>
        <dbReference type="SAM" id="MobiDB-lite"/>
    </source>
</evidence>
<comment type="similarity">
    <text evidence="2">Belongs to the CDC37 family.</text>
</comment>
<evidence type="ECO:0000256" key="4">
    <source>
        <dbReference type="ARBA" id="ARBA00023186"/>
    </source>
</evidence>
<name>A0A0J9X7R3_GEOCN</name>
<dbReference type="STRING" id="1173061.A0A0J9X7R3"/>
<sequence length="494" mass="56027">MVVDYSKWDKLELSDDSDIEVHPNVDKKSFIRMKQRDIHQKREMMKQNMIRLEINNEVSAELIERLKRLIAAAEKDYAELFGSVDLCVKVAQGDSTIQKPKTSPQAPTYNKMMESLVSQVITTVSDKPSSEREEAFITELKGHLNKLETTLAAETKEYHDLVEERSKHILSEDLHTGFDSTLINHHPQATQPPAPESSSKKTVTTTEVLNPGALSKENEAAPASDEDPDDVKASPDTIRFGEIKVGDYETAHKYLIEHPWIVNEREKDGLIMTAFEKELAGKTEDMKRIVHNSLLIQYCATLGRDGINMFFARAAIKNHPANEAFLKDVNFTIDHIKRRCQILRDQKDEEEPSEQVEQIQLYSVDPNTEIAVHVPPEDSEDPAVQEARRMFDQLDPELKTAALTCKLDEINKVLAKLSVPEAEEAVRQLDVSGVLSVEEKIYDATKWEEEKREKLAKGEFSEDLLREQEAKKEQAEEEPAAVPAKVQSTIEDVD</sequence>
<reference evidence="11 13" key="1">
    <citation type="submission" date="2014-03" db="EMBL/GenBank/DDBJ databases">
        <authorList>
            <person name="Casaregola S."/>
        </authorList>
    </citation>
    <scope>NUCLEOTIDE SEQUENCE [LARGE SCALE GENOMIC DNA]</scope>
    <source>
        <strain evidence="11 13">CLIB 918</strain>
    </source>
</reference>
<dbReference type="GO" id="GO:0051087">
    <property type="term" value="F:protein-folding chaperone binding"/>
    <property type="evidence" value="ECO:0007669"/>
    <property type="project" value="TreeGrafter"/>
</dbReference>
<keyword evidence="6" id="KW-0175">Coiled coil</keyword>
<comment type="subcellular location">
    <subcellularLocation>
        <location evidence="1">Cytoplasm</location>
    </subcellularLocation>
</comment>
<dbReference type="InterPro" id="IPR013873">
    <property type="entry name" value="Cdc37_C"/>
</dbReference>
<dbReference type="SMART" id="SM01069">
    <property type="entry name" value="CDC37_C"/>
    <property type="match status" value="1"/>
</dbReference>
<evidence type="ECO:0000313" key="11">
    <source>
        <dbReference type="EMBL" id="CDO53207.1"/>
    </source>
</evidence>
<dbReference type="Pfam" id="PF08565">
    <property type="entry name" value="CDC37_M"/>
    <property type="match status" value="1"/>
</dbReference>
<evidence type="ECO:0000259" key="8">
    <source>
        <dbReference type="SMART" id="SM01069"/>
    </source>
</evidence>
<dbReference type="SUPFAM" id="SSF101391">
    <property type="entry name" value="Hsp90 co-chaperone CDC37"/>
    <property type="match status" value="1"/>
</dbReference>
<dbReference type="GO" id="GO:0005737">
    <property type="term" value="C:cytoplasm"/>
    <property type="evidence" value="ECO:0007669"/>
    <property type="project" value="UniProtKB-SubCell"/>
</dbReference>
<keyword evidence="3" id="KW-0963">Cytoplasm</keyword>
<feature type="coiled-coil region" evidence="6">
    <location>
        <begin position="56"/>
        <end position="83"/>
    </location>
</feature>
<proteinExistence type="inferred from homology"/>
<dbReference type="Proteomes" id="UP000242525">
    <property type="component" value="Unassembled WGS sequence"/>
</dbReference>
<feature type="domain" description="Cdc37 C-terminal" evidence="8">
    <location>
        <begin position="372"/>
        <end position="481"/>
    </location>
</feature>
<dbReference type="GO" id="GO:0051082">
    <property type="term" value="F:unfolded protein binding"/>
    <property type="evidence" value="ECO:0007669"/>
    <property type="project" value="TreeGrafter"/>
</dbReference>
<dbReference type="GO" id="GO:0031072">
    <property type="term" value="F:heat shock protein binding"/>
    <property type="evidence" value="ECO:0007669"/>
    <property type="project" value="TreeGrafter"/>
</dbReference>
<feature type="region of interest" description="Disordered" evidence="7">
    <location>
        <begin position="182"/>
        <end position="235"/>
    </location>
</feature>
<evidence type="ECO:0000256" key="5">
    <source>
        <dbReference type="ARBA" id="ARBA00031396"/>
    </source>
</evidence>
<evidence type="ECO:0000256" key="6">
    <source>
        <dbReference type="SAM" id="Coils"/>
    </source>
</evidence>
<dbReference type="SMART" id="SM01071">
    <property type="entry name" value="CDC37_N"/>
    <property type="match status" value="1"/>
</dbReference>
<dbReference type="Pfam" id="PF08564">
    <property type="entry name" value="CDC37_C"/>
    <property type="match status" value="1"/>
</dbReference>
<feature type="coiled-coil region" evidence="6">
    <location>
        <begin position="137"/>
        <end position="164"/>
    </location>
</feature>
<dbReference type="InterPro" id="IPR013874">
    <property type="entry name" value="Cdc37_Hsp90-bd"/>
</dbReference>
<accession>A0A0J9X7R3</accession>
<evidence type="ECO:0000256" key="3">
    <source>
        <dbReference type="ARBA" id="ARBA00022490"/>
    </source>
</evidence>
<evidence type="ECO:0000256" key="2">
    <source>
        <dbReference type="ARBA" id="ARBA00006222"/>
    </source>
</evidence>
<feature type="domain" description="Cdc37 Hsp90 binding" evidence="9">
    <location>
        <begin position="184"/>
        <end position="351"/>
    </location>
</feature>
<feature type="domain" description="Cdc37 N-terminal" evidence="10">
    <location>
        <begin position="2"/>
        <end position="181"/>
    </location>
</feature>
<dbReference type="EMBL" id="CCBN010000004">
    <property type="protein sequence ID" value="CDO53207.1"/>
    <property type="molecule type" value="Genomic_DNA"/>
</dbReference>
<feature type="region of interest" description="Disordered" evidence="7">
    <location>
        <begin position="452"/>
        <end position="494"/>
    </location>
</feature>
<organism evidence="11 13">
    <name type="scientific">Geotrichum candidum</name>
    <name type="common">Oospora lactis</name>
    <name type="synonym">Dipodascus geotrichum</name>
    <dbReference type="NCBI Taxonomy" id="1173061"/>
    <lineage>
        <taxon>Eukaryota</taxon>
        <taxon>Fungi</taxon>
        <taxon>Dikarya</taxon>
        <taxon>Ascomycota</taxon>
        <taxon>Saccharomycotina</taxon>
        <taxon>Dipodascomycetes</taxon>
        <taxon>Dipodascales</taxon>
        <taxon>Dipodascaceae</taxon>
        <taxon>Geotrichum</taxon>
    </lineage>
</organism>
<protein>
    <recommendedName>
        <fullName evidence="5">Hsp90 chaperone protein kinase-targeting subunit</fullName>
    </recommendedName>
</protein>
<dbReference type="InterPro" id="IPR004918">
    <property type="entry name" value="Cdc37"/>
</dbReference>
<dbReference type="InterPro" id="IPR013855">
    <property type="entry name" value="Cdc37_N_dom"/>
</dbReference>
<feature type="compositionally biased region" description="Basic and acidic residues" evidence="7">
    <location>
        <begin position="452"/>
        <end position="474"/>
    </location>
</feature>
<reference evidence="12" key="3">
    <citation type="submission" date="2020-01" db="EMBL/GenBank/DDBJ databases">
        <authorList>
            <person name="Perkins V."/>
            <person name="Lessard M.-H."/>
            <person name="Dugat-Bony E."/>
            <person name="Frenette M."/>
            <person name="Labrie S."/>
        </authorList>
    </citation>
    <scope>NUCLEOTIDE SEQUENCE</scope>
    <source>
        <strain evidence="12">LMA-70</strain>
    </source>
</reference>
<evidence type="ECO:0000256" key="1">
    <source>
        <dbReference type="ARBA" id="ARBA00004496"/>
    </source>
</evidence>
<feature type="compositionally biased region" description="Low complexity" evidence="7">
    <location>
        <begin position="196"/>
        <end position="208"/>
    </location>
</feature>